<evidence type="ECO:0000256" key="4">
    <source>
        <dbReference type="ARBA" id="ARBA00022676"/>
    </source>
</evidence>
<accession>A0AAN9NVU0</accession>
<evidence type="ECO:0000256" key="3">
    <source>
        <dbReference type="ARBA" id="ARBA00012540"/>
    </source>
</evidence>
<feature type="transmembrane region" description="Helical" evidence="8">
    <location>
        <begin position="349"/>
        <end position="366"/>
    </location>
</feature>
<dbReference type="AlphaFoldDB" id="A0AAN9NVU0"/>
<evidence type="ECO:0000313" key="12">
    <source>
        <dbReference type="Proteomes" id="UP001374584"/>
    </source>
</evidence>
<evidence type="ECO:0000256" key="6">
    <source>
        <dbReference type="ARBA" id="ARBA00023242"/>
    </source>
</evidence>
<dbReference type="Gene3D" id="1.10.1240.40">
    <property type="entry name" value="ENT domain"/>
    <property type="match status" value="1"/>
</dbReference>
<dbReference type="Gene3D" id="1.10.540.10">
    <property type="entry name" value="Acyl-CoA dehydrogenase/oxidase, N-terminal domain"/>
    <property type="match status" value="1"/>
</dbReference>
<keyword evidence="12" id="KW-1185">Reference proteome</keyword>
<reference evidence="11 12" key="1">
    <citation type="submission" date="2024-01" db="EMBL/GenBank/DDBJ databases">
        <title>The genomes of 5 underutilized Papilionoideae crops provide insights into root nodulation and disease resistanc.</title>
        <authorList>
            <person name="Jiang F."/>
        </authorList>
    </citation>
    <scope>NUCLEOTIDE SEQUENCE [LARGE SCALE GENOMIC DNA]</scope>
    <source>
        <strain evidence="11">JINMINGXINNONG_FW02</strain>
        <tissue evidence="11">Leaves</tissue>
    </source>
</reference>
<dbReference type="GO" id="GO:0050660">
    <property type="term" value="F:flavin adenine dinucleotide binding"/>
    <property type="evidence" value="ECO:0007669"/>
    <property type="project" value="InterPro"/>
</dbReference>
<name>A0AAN9NVU0_PHACN</name>
<keyword evidence="6" id="KW-0539">Nucleus</keyword>
<comment type="caution">
    <text evidence="11">The sequence shown here is derived from an EMBL/GenBank/DDBJ whole genome shotgun (WGS) entry which is preliminary data.</text>
</comment>
<dbReference type="GO" id="GO:0016157">
    <property type="term" value="F:sucrose synthase activity"/>
    <property type="evidence" value="ECO:0007669"/>
    <property type="project" value="UniProtKB-EC"/>
</dbReference>
<evidence type="ECO:0000256" key="2">
    <source>
        <dbReference type="ARBA" id="ARBA00005894"/>
    </source>
</evidence>
<dbReference type="SUPFAM" id="SSF158639">
    <property type="entry name" value="ENT-like"/>
    <property type="match status" value="1"/>
</dbReference>
<keyword evidence="8" id="KW-1133">Transmembrane helix</keyword>
<feature type="transmembrane region" description="Helical" evidence="8">
    <location>
        <begin position="560"/>
        <end position="581"/>
    </location>
</feature>
<dbReference type="GO" id="GO:0005634">
    <property type="term" value="C:nucleus"/>
    <property type="evidence" value="ECO:0007669"/>
    <property type="project" value="UniProtKB-SubCell"/>
</dbReference>
<keyword evidence="8" id="KW-0812">Transmembrane</keyword>
<comment type="catalytic activity">
    <reaction evidence="7">
        <text>an NDP-alpha-D-glucose + D-fructose = a ribonucleoside 5'-diphosphate + sucrose + H(+)</text>
        <dbReference type="Rhea" id="RHEA:16241"/>
        <dbReference type="ChEBI" id="CHEBI:15378"/>
        <dbReference type="ChEBI" id="CHEBI:17992"/>
        <dbReference type="ChEBI" id="CHEBI:37721"/>
        <dbReference type="ChEBI" id="CHEBI:57930"/>
        <dbReference type="ChEBI" id="CHEBI:76533"/>
        <dbReference type="EC" id="2.4.1.13"/>
    </reaction>
</comment>
<keyword evidence="8" id="KW-0472">Membrane</keyword>
<gene>
    <name evidence="11" type="ORF">VNO80_03326</name>
</gene>
<organism evidence="11 12">
    <name type="scientific">Phaseolus coccineus</name>
    <name type="common">Scarlet runner bean</name>
    <name type="synonym">Phaseolus multiflorus</name>
    <dbReference type="NCBI Taxonomy" id="3886"/>
    <lineage>
        <taxon>Eukaryota</taxon>
        <taxon>Viridiplantae</taxon>
        <taxon>Streptophyta</taxon>
        <taxon>Embryophyta</taxon>
        <taxon>Tracheophyta</taxon>
        <taxon>Spermatophyta</taxon>
        <taxon>Magnoliopsida</taxon>
        <taxon>eudicotyledons</taxon>
        <taxon>Gunneridae</taxon>
        <taxon>Pentapetalae</taxon>
        <taxon>rosids</taxon>
        <taxon>fabids</taxon>
        <taxon>Fabales</taxon>
        <taxon>Fabaceae</taxon>
        <taxon>Papilionoideae</taxon>
        <taxon>50 kb inversion clade</taxon>
        <taxon>NPAAA clade</taxon>
        <taxon>indigoferoid/millettioid clade</taxon>
        <taxon>Phaseoleae</taxon>
        <taxon>Phaseolus</taxon>
    </lineage>
</organism>
<dbReference type="InterPro" id="IPR005491">
    <property type="entry name" value="ENT_dom"/>
</dbReference>
<dbReference type="InterPro" id="IPR037069">
    <property type="entry name" value="AcylCoA_DH/ox_N_sf"/>
</dbReference>
<dbReference type="InterPro" id="IPR001296">
    <property type="entry name" value="Glyco_trans_1"/>
</dbReference>
<dbReference type="InterPro" id="IPR012820">
    <property type="entry name" value="Sucrose_synthase_pln/cyn"/>
</dbReference>
<evidence type="ECO:0000256" key="8">
    <source>
        <dbReference type="SAM" id="Phobius"/>
    </source>
</evidence>
<sequence length="588" mass="66432">MHGLMKEYKLNGEFCWIIAQTNRAHNGEWYRYIVDTQGAFVQPAFYKALGLTVVEAMTCGLPTFATCNGGLAEIIKHGISGFHIDPYHLDQASELLVEFFQGNASRGERARHTGVLANSLIDVAWEFIKQNFVLPQHPLSGPLRSGPSQKVLALRKEIIKFMEEHIYPMENEFYKLAQVDSRWIVHSAEDKLKEMAKEEGLSPLNAFVCVRLDSAVRARNLIFDGGNNYLSIHANDLLLGAGLTNLKYGYLCEVMGRSIWAPQIFNYGAPDTVVKFSSMWYKLGGICIKRDSCLIITGGQIMVKNCHNSPMDVEPHGIRDVMDLEHQIHYLETEAYSSVLKAFIAQSDLLTWITWIFTTFGILFHREQRKLTSHSKDYIKASAPRCASASMGNAVMKLKTPSSAAIYSQKKMSRSQTSLVSIPIPSSTPMSQSSLIQPKFNDDPLTAEFVHGKVQQSMEMFNYSVQLPPVGGGRVLKGKHLLQKDLYRSHSAKFKKRSDLIQLRPTDRVIHDVEKMLFSKEKPDPVDIEIARRTLREQEIDITEALGKVKGVLEKRGKDTLLIFFFCFLFVYFHECMKHLVLAGDAPN</sequence>
<dbReference type="EMBL" id="JAYMYR010000002">
    <property type="protein sequence ID" value="KAK7377893.1"/>
    <property type="molecule type" value="Genomic_DNA"/>
</dbReference>
<keyword evidence="4" id="KW-0328">Glycosyltransferase</keyword>
<dbReference type="Pfam" id="PF00534">
    <property type="entry name" value="Glycos_transf_1"/>
    <property type="match status" value="1"/>
</dbReference>
<evidence type="ECO:0000313" key="11">
    <source>
        <dbReference type="EMBL" id="KAK7377893.1"/>
    </source>
</evidence>
<dbReference type="PANTHER" id="PTHR45839:SF13">
    <property type="entry name" value="SUCROSE SYNTHASE 3"/>
    <property type="match status" value="1"/>
</dbReference>
<evidence type="ECO:0000259" key="10">
    <source>
        <dbReference type="Pfam" id="PF03735"/>
    </source>
</evidence>
<evidence type="ECO:0000259" key="9">
    <source>
        <dbReference type="Pfam" id="PF00534"/>
    </source>
</evidence>
<dbReference type="GO" id="GO:0016627">
    <property type="term" value="F:oxidoreductase activity, acting on the CH-CH group of donors"/>
    <property type="evidence" value="ECO:0007669"/>
    <property type="project" value="InterPro"/>
</dbReference>
<comment type="subcellular location">
    <subcellularLocation>
        <location evidence="1">Nucleus</location>
    </subcellularLocation>
</comment>
<proteinExistence type="inferred from homology"/>
<feature type="domain" description="Glycosyl transferase family 1" evidence="9">
    <location>
        <begin position="6"/>
        <end position="103"/>
    </location>
</feature>
<comment type="similarity">
    <text evidence="2">Belongs to the glycosyltransferase 1 family. Plant sucrose synthase subfamily.</text>
</comment>
<dbReference type="PANTHER" id="PTHR45839">
    <property type="match status" value="1"/>
</dbReference>
<feature type="domain" description="ENT" evidence="10">
    <location>
        <begin position="325"/>
        <end position="352"/>
    </location>
</feature>
<evidence type="ECO:0000256" key="1">
    <source>
        <dbReference type="ARBA" id="ARBA00004123"/>
    </source>
</evidence>
<dbReference type="Proteomes" id="UP001374584">
    <property type="component" value="Unassembled WGS sequence"/>
</dbReference>
<dbReference type="Gene3D" id="3.40.50.2000">
    <property type="entry name" value="Glycogen Phosphorylase B"/>
    <property type="match status" value="1"/>
</dbReference>
<dbReference type="Pfam" id="PF03735">
    <property type="entry name" value="ENT"/>
    <property type="match status" value="1"/>
</dbReference>
<evidence type="ECO:0000256" key="5">
    <source>
        <dbReference type="ARBA" id="ARBA00022679"/>
    </source>
</evidence>
<dbReference type="SUPFAM" id="SSF53756">
    <property type="entry name" value="UDP-Glycosyltransferase/glycogen phosphorylase"/>
    <property type="match status" value="1"/>
</dbReference>
<keyword evidence="5" id="KW-0808">Transferase</keyword>
<evidence type="ECO:0000256" key="7">
    <source>
        <dbReference type="ARBA" id="ARBA00049030"/>
    </source>
</evidence>
<protein>
    <recommendedName>
        <fullName evidence="3">sucrose synthase</fullName>
        <ecNumber evidence="3">2.4.1.13</ecNumber>
    </recommendedName>
</protein>
<dbReference type="EC" id="2.4.1.13" evidence="3"/>
<dbReference type="GO" id="GO:0005985">
    <property type="term" value="P:sucrose metabolic process"/>
    <property type="evidence" value="ECO:0007669"/>
    <property type="project" value="InterPro"/>
</dbReference>
<dbReference type="InterPro" id="IPR036142">
    <property type="entry name" value="ENT_dom-like_sf"/>
</dbReference>